<organism evidence="2 3">
    <name type="scientific">Oceaniferula marina</name>
    <dbReference type="NCBI Taxonomy" id="2748318"/>
    <lineage>
        <taxon>Bacteria</taxon>
        <taxon>Pseudomonadati</taxon>
        <taxon>Verrucomicrobiota</taxon>
        <taxon>Verrucomicrobiia</taxon>
        <taxon>Verrucomicrobiales</taxon>
        <taxon>Verrucomicrobiaceae</taxon>
        <taxon>Oceaniferula</taxon>
    </lineage>
</organism>
<evidence type="ECO:0000313" key="2">
    <source>
        <dbReference type="EMBL" id="NWK55810.1"/>
    </source>
</evidence>
<dbReference type="SUPFAM" id="SSF51430">
    <property type="entry name" value="NAD(P)-linked oxidoreductase"/>
    <property type="match status" value="1"/>
</dbReference>
<accession>A0A851GLZ4</accession>
<proteinExistence type="predicted"/>
<gene>
    <name evidence="2" type="ORF">HW115_09325</name>
</gene>
<dbReference type="AlphaFoldDB" id="A0A851GLZ4"/>
<dbReference type="Gene3D" id="3.20.20.100">
    <property type="entry name" value="NADP-dependent oxidoreductase domain"/>
    <property type="match status" value="1"/>
</dbReference>
<comment type="caution">
    <text evidence="2">The sequence shown here is derived from an EMBL/GenBank/DDBJ whole genome shotgun (WGS) entry which is preliminary data.</text>
</comment>
<evidence type="ECO:0000313" key="3">
    <source>
        <dbReference type="Proteomes" id="UP000557872"/>
    </source>
</evidence>
<dbReference type="PANTHER" id="PTHR43312:SF1">
    <property type="entry name" value="NADP-DEPENDENT OXIDOREDUCTASE DOMAIN-CONTAINING PROTEIN"/>
    <property type="match status" value="1"/>
</dbReference>
<dbReference type="InterPro" id="IPR006311">
    <property type="entry name" value="TAT_signal"/>
</dbReference>
<dbReference type="Proteomes" id="UP000557872">
    <property type="component" value="Unassembled WGS sequence"/>
</dbReference>
<dbReference type="EMBL" id="JACBAZ010000003">
    <property type="protein sequence ID" value="NWK55810.1"/>
    <property type="molecule type" value="Genomic_DNA"/>
</dbReference>
<dbReference type="InterPro" id="IPR053135">
    <property type="entry name" value="AKR2_Oxidoreductase"/>
</dbReference>
<protein>
    <submittedName>
        <fullName evidence="2">Aldo/keto reductase</fullName>
    </submittedName>
</protein>
<sequence length="503" mass="55911">MKATYPSSRRDFIKLSTIAAAGTLLRPVGYTYAAEAPAPLLRKFGKTNHLVTTLGLGGQGSIQWTPDGVDPVAIILKAFELGVNFFDTSNMYGSSQTNYNAAFKKLNLIPGEDGYDRSFRESIFLTSKTLMRWGKPGWEEIDNVRNGSNGEDVQCAVDDLKRSLSQLFGDGKGNYPEGAYLDFMLIHSITSFEEVDVLYKGLETPLKPDENFGALVALRDFRDGTNLTGTNPKKEKLIKHLGFSSHDNPAVMVDMIQRDEFGIHEAMLVALNANDKLYFNMQNNVLPVARAKGLGIIGMKVFANGVMYGEKEGFSRTSSDIYRKVGSPDLPSHELIEYVLNSPNMDTLIIGIGQIDDEPLKCQLTQNYYASQVKPNSLSNEELLKIEEKAARMKNGRTNYFQMEKNGLSAPRDVKVETLGEKTRVTWQTAFAEDVPLSHYEVLLNGKKIGEVKHQPQILKSKPFVFETDKLTDTDIAVRTVDENGDRSYVQPKGSTINTKASN</sequence>
<reference evidence="2 3" key="1">
    <citation type="submission" date="2020-07" db="EMBL/GenBank/DDBJ databases">
        <title>Roseicoccus Jingziensis gen. nov., sp. nov., isolated from coastal seawater.</title>
        <authorList>
            <person name="Feng X."/>
        </authorList>
    </citation>
    <scope>NUCLEOTIDE SEQUENCE [LARGE SCALE GENOMIC DNA]</scope>
    <source>
        <strain evidence="2 3">N1E253</strain>
    </source>
</reference>
<feature type="domain" description="NADP-dependent oxidoreductase" evidence="1">
    <location>
        <begin position="63"/>
        <end position="313"/>
    </location>
</feature>
<dbReference type="InterPro" id="IPR036812">
    <property type="entry name" value="NAD(P)_OxRdtase_dom_sf"/>
</dbReference>
<name>A0A851GLZ4_9BACT</name>
<dbReference type="InterPro" id="IPR023210">
    <property type="entry name" value="NADP_OxRdtase_dom"/>
</dbReference>
<evidence type="ECO:0000259" key="1">
    <source>
        <dbReference type="Pfam" id="PF00248"/>
    </source>
</evidence>
<dbReference type="RefSeq" id="WP_178932350.1">
    <property type="nucleotide sequence ID" value="NZ_JACBAZ010000003.1"/>
</dbReference>
<keyword evidence="3" id="KW-1185">Reference proteome</keyword>
<dbReference type="PANTHER" id="PTHR43312">
    <property type="entry name" value="D-THREO-ALDOSE 1-DEHYDROGENASE"/>
    <property type="match status" value="1"/>
</dbReference>
<dbReference type="Pfam" id="PF00248">
    <property type="entry name" value="Aldo_ket_red"/>
    <property type="match status" value="1"/>
</dbReference>
<dbReference type="PROSITE" id="PS51318">
    <property type="entry name" value="TAT"/>
    <property type="match status" value="1"/>
</dbReference>